<evidence type="ECO:0000313" key="10">
    <source>
        <dbReference type="RefSeq" id="XP_033779807.1"/>
    </source>
</evidence>
<comment type="catalytic activity">
    <reaction evidence="6">
        <text>a ribonucleotidyl-ribonucleotide-RNA + H2O = a 3'-end ribonucleotide-RNA + a 5'-end 5'-phospho-ribonucleoside-RNA + H(+)</text>
        <dbReference type="Rhea" id="RHEA:68096"/>
        <dbReference type="Rhea" id="RHEA-COMP:15179"/>
        <dbReference type="Rhea" id="RHEA-COMP:17355"/>
        <dbReference type="Rhea" id="RHEA-COMP:17428"/>
        <dbReference type="ChEBI" id="CHEBI:15377"/>
        <dbReference type="ChEBI" id="CHEBI:15378"/>
        <dbReference type="ChEBI" id="CHEBI:74896"/>
        <dbReference type="ChEBI" id="CHEBI:138282"/>
        <dbReference type="ChEBI" id="CHEBI:173118"/>
    </reaction>
    <physiologicalReaction direction="left-to-right" evidence="6">
        <dbReference type="Rhea" id="RHEA:68097"/>
    </physiologicalReaction>
</comment>
<evidence type="ECO:0000256" key="4">
    <source>
        <dbReference type="ARBA" id="ARBA00014856"/>
    </source>
</evidence>
<evidence type="ECO:0000256" key="6">
    <source>
        <dbReference type="ARBA" id="ARBA00044690"/>
    </source>
</evidence>
<evidence type="ECO:0000256" key="3">
    <source>
        <dbReference type="ARBA" id="ARBA00011738"/>
    </source>
</evidence>
<comment type="function">
    <text evidence="7">Endoribonuclease that catalyzes the hydrolysis of histone-coding pre-mRNA 3'-end. Involved in histone pre-mRNA processing during the S-phase of the cell cycle, which is required for entering/progressing through S-phase. Cleaves histone pre-mRNA at a major and a minor cleavage site after the 5'-ACCCA-3' and the 5'-ACCCACA-3' sequence, respectively, and located downstream of the stem-loop. May require the presence of the HDE element located at the histone pre-RNA 3'-end to avoid non-specific cleavage.</text>
</comment>
<proteinExistence type="inferred from homology"/>
<dbReference type="InterPro" id="IPR001279">
    <property type="entry name" value="Metallo-B-lactamas"/>
</dbReference>
<name>A0A6P8NTW0_GEOSA</name>
<evidence type="ECO:0000259" key="8">
    <source>
        <dbReference type="SMART" id="SM00849"/>
    </source>
</evidence>
<evidence type="ECO:0000256" key="5">
    <source>
        <dbReference type="ARBA" id="ARBA00032988"/>
    </source>
</evidence>
<dbReference type="PANTHER" id="PTHR23200:SF48">
    <property type="entry name" value="METALLO-BETA-LACTAMASE DOMAIN-CONTAINING PROTEIN 1"/>
    <property type="match status" value="1"/>
</dbReference>
<evidence type="ECO:0000256" key="7">
    <source>
        <dbReference type="ARBA" id="ARBA00045869"/>
    </source>
</evidence>
<dbReference type="SUPFAM" id="SSF56281">
    <property type="entry name" value="Metallo-hydrolase/oxidoreductase"/>
    <property type="match status" value="1"/>
</dbReference>
<dbReference type="InterPro" id="IPR036866">
    <property type="entry name" value="RibonucZ/Hydroxyglut_hydro"/>
</dbReference>
<dbReference type="SMART" id="SM00849">
    <property type="entry name" value="Lactamase_B"/>
    <property type="match status" value="1"/>
</dbReference>
<dbReference type="GeneID" id="117350031"/>
<dbReference type="Gene3D" id="3.60.15.10">
    <property type="entry name" value="Ribonuclease Z/Hydroxyacylglutathione hydrolase-like"/>
    <property type="match status" value="1"/>
</dbReference>
<gene>
    <name evidence="10" type="primary">MBLAC1</name>
</gene>
<keyword evidence="9" id="KW-1185">Reference proteome</keyword>
<dbReference type="InParanoid" id="A0A6P8NTW0"/>
<dbReference type="Pfam" id="PF00753">
    <property type="entry name" value="Lactamase_B"/>
    <property type="match status" value="1"/>
</dbReference>
<accession>A0A6P8NTW0</accession>
<comment type="subcellular location">
    <subcellularLocation>
        <location evidence="1">Cytoplasm</location>
        <location evidence="1">Cytosol</location>
    </subcellularLocation>
</comment>
<dbReference type="InterPro" id="IPR039344">
    <property type="entry name" value="MBLAC1"/>
</dbReference>
<feature type="domain" description="Metallo-beta-lactamase" evidence="8">
    <location>
        <begin position="39"/>
        <end position="200"/>
    </location>
</feature>
<sequence>MSTCTEPLGTLEIQGDPYSVFVIKEGYAEADQRGNIRADGSITLIKGPHIIMVDTGSPWDQELILQQLASHGLQPVDVTHVICTHGHSDHVGNLNLFSDATFLVSYDICKRDHYLAHDFKAGVSYVIDSWLEVIPTPGHTGSDISVLVRGTAQGTVVVAGDLFEREEDEGTWRELSENPGLQEANRQKVLMMADVVIPGHGPPFRVIRASSGLTLH</sequence>
<evidence type="ECO:0000256" key="1">
    <source>
        <dbReference type="ARBA" id="ARBA00004514"/>
    </source>
</evidence>
<reference evidence="10" key="1">
    <citation type="submission" date="2025-08" db="UniProtKB">
        <authorList>
            <consortium name="RefSeq"/>
        </authorList>
    </citation>
    <scope>IDENTIFICATION</scope>
</reference>
<organism evidence="9 10">
    <name type="scientific">Geotrypetes seraphini</name>
    <name type="common">Gaboon caecilian</name>
    <name type="synonym">Caecilia seraphini</name>
    <dbReference type="NCBI Taxonomy" id="260995"/>
    <lineage>
        <taxon>Eukaryota</taxon>
        <taxon>Metazoa</taxon>
        <taxon>Chordata</taxon>
        <taxon>Craniata</taxon>
        <taxon>Vertebrata</taxon>
        <taxon>Euteleostomi</taxon>
        <taxon>Amphibia</taxon>
        <taxon>Gymnophiona</taxon>
        <taxon>Geotrypetes</taxon>
    </lineage>
</organism>
<dbReference type="FunCoup" id="A0A6P8NTW0">
    <property type="interactions" value="1009"/>
</dbReference>
<dbReference type="GO" id="GO:0005829">
    <property type="term" value="C:cytosol"/>
    <property type="evidence" value="ECO:0007669"/>
    <property type="project" value="UniProtKB-SubCell"/>
</dbReference>
<comment type="similarity">
    <text evidence="2">Belongs to the metallo-beta-lactamase superfamily. Glyoxalase II family.</text>
</comment>
<comment type="subunit">
    <text evidence="3">Homodimer.</text>
</comment>
<dbReference type="AlphaFoldDB" id="A0A6P8NTW0"/>
<evidence type="ECO:0000256" key="2">
    <source>
        <dbReference type="ARBA" id="ARBA00006759"/>
    </source>
</evidence>
<dbReference type="OrthoDB" id="10250730at2759"/>
<dbReference type="KEGG" id="gsh:117350031"/>
<dbReference type="CDD" id="cd07711">
    <property type="entry name" value="MBLAC1-like_MBL-fold"/>
    <property type="match status" value="1"/>
</dbReference>
<evidence type="ECO:0000313" key="9">
    <source>
        <dbReference type="Proteomes" id="UP000515159"/>
    </source>
</evidence>
<dbReference type="Proteomes" id="UP000515159">
    <property type="component" value="Chromosome 16"/>
</dbReference>
<protein>
    <recommendedName>
        <fullName evidence="4">Metallo-beta-lactamase domain-containing protein 1</fullName>
    </recommendedName>
    <alternativeName>
        <fullName evidence="5">Endoribonuclease MBLAC1</fullName>
    </alternativeName>
</protein>
<dbReference type="PANTHER" id="PTHR23200">
    <property type="entry name" value="METALLO-BETA-LACTAMASE DOMAIN-CONTAINING PROTEIN 1"/>
    <property type="match status" value="1"/>
</dbReference>
<dbReference type="CTD" id="255374"/>
<dbReference type="RefSeq" id="XP_033779807.1">
    <property type="nucleotide sequence ID" value="XM_033923916.1"/>
</dbReference>